<sequence>MKVLLDTNIILDYALERFPFFQDSEEIFIAIENQQVSGYVSASTLSDLYYIIRKKKGKAWAIAFVSRLVDLCEVARCDRQTIDIAISANFNDFEDGIQYGAAIVNHLDAIITRNIQDFPVTDIQIMTSDRLIEQISTL</sequence>
<organism evidence="2 3">
    <name type="scientific">Roseofilum acuticapitatum BLCC-M154</name>
    <dbReference type="NCBI Taxonomy" id="3022444"/>
    <lineage>
        <taxon>Bacteria</taxon>
        <taxon>Bacillati</taxon>
        <taxon>Cyanobacteriota</taxon>
        <taxon>Cyanophyceae</taxon>
        <taxon>Desertifilales</taxon>
        <taxon>Desertifilaceae</taxon>
        <taxon>Roseofilum</taxon>
        <taxon>Roseofilum acuticapitatum</taxon>
    </lineage>
</organism>
<keyword evidence="3" id="KW-1185">Reference proteome</keyword>
<feature type="domain" description="PIN" evidence="1">
    <location>
        <begin position="2"/>
        <end position="115"/>
    </location>
</feature>
<comment type="caution">
    <text evidence="2">The sequence shown here is derived from an EMBL/GenBank/DDBJ whole genome shotgun (WGS) entry which is preliminary data.</text>
</comment>
<evidence type="ECO:0000313" key="3">
    <source>
        <dbReference type="Proteomes" id="UP001235303"/>
    </source>
</evidence>
<dbReference type="EMBL" id="JAQOSP010000104">
    <property type="protein sequence ID" value="MDJ1171003.1"/>
    <property type="molecule type" value="Genomic_DNA"/>
</dbReference>
<dbReference type="Pfam" id="PF13470">
    <property type="entry name" value="PIN_3"/>
    <property type="match status" value="1"/>
</dbReference>
<evidence type="ECO:0000313" key="2">
    <source>
        <dbReference type="EMBL" id="MDJ1171003.1"/>
    </source>
</evidence>
<dbReference type="Gene3D" id="3.40.50.1010">
    <property type="entry name" value="5'-nuclease"/>
    <property type="match status" value="1"/>
</dbReference>
<evidence type="ECO:0000259" key="1">
    <source>
        <dbReference type="Pfam" id="PF13470"/>
    </source>
</evidence>
<name>A0ABT7AVQ1_9CYAN</name>
<dbReference type="InterPro" id="IPR029060">
    <property type="entry name" value="PIN-like_dom_sf"/>
</dbReference>
<dbReference type="InterPro" id="IPR002716">
    <property type="entry name" value="PIN_dom"/>
</dbReference>
<protein>
    <submittedName>
        <fullName evidence="2">PIN domain-containing protein</fullName>
    </submittedName>
</protein>
<proteinExistence type="predicted"/>
<gene>
    <name evidence="2" type="ORF">PMG71_16360</name>
</gene>
<accession>A0ABT7AVQ1</accession>
<reference evidence="2 3" key="1">
    <citation type="submission" date="2023-01" db="EMBL/GenBank/DDBJ databases">
        <title>Novel diversity within Roseofilum (Cyanobacteria; Desertifilaceae) from marine benthic mats with descriptions of four novel species.</title>
        <authorList>
            <person name="Wang Y."/>
            <person name="Berthold D.E."/>
            <person name="Hu J."/>
            <person name="Lefler F.W."/>
            <person name="Laughinghouse H.D. IV."/>
        </authorList>
    </citation>
    <scope>NUCLEOTIDE SEQUENCE [LARGE SCALE GENOMIC DNA]</scope>
    <source>
        <strain evidence="2 3">BLCC-M154</strain>
    </source>
</reference>
<dbReference type="RefSeq" id="WP_283754757.1">
    <property type="nucleotide sequence ID" value="NZ_JAQOSP010000104.1"/>
</dbReference>
<dbReference type="Proteomes" id="UP001235303">
    <property type="component" value="Unassembled WGS sequence"/>
</dbReference>
<dbReference type="SUPFAM" id="SSF88723">
    <property type="entry name" value="PIN domain-like"/>
    <property type="match status" value="1"/>
</dbReference>